<dbReference type="EMBL" id="JBHSON010000043">
    <property type="protein sequence ID" value="MFC5749535.1"/>
    <property type="molecule type" value="Genomic_DNA"/>
</dbReference>
<reference evidence="4" key="1">
    <citation type="journal article" date="2019" name="Int. J. Syst. Evol. Microbiol.">
        <title>The Global Catalogue of Microorganisms (GCM) 10K type strain sequencing project: providing services to taxonomists for standard genome sequencing and annotation.</title>
        <authorList>
            <consortium name="The Broad Institute Genomics Platform"/>
            <consortium name="The Broad Institute Genome Sequencing Center for Infectious Disease"/>
            <person name="Wu L."/>
            <person name="Ma J."/>
        </authorList>
    </citation>
    <scope>NUCLEOTIDE SEQUENCE [LARGE SCALE GENOMIC DNA]</scope>
    <source>
        <strain evidence="4">KCTC 42087</strain>
    </source>
</reference>
<dbReference type="InterPro" id="IPR007527">
    <property type="entry name" value="Znf_SWIM"/>
</dbReference>
<keyword evidence="1" id="KW-0863">Zinc-finger</keyword>
<sequence length="134" mass="15116">MPPFTKDDVRELAGAKSYERGLGYLDAVEELEADDGGVYAAVQGTELYSVRLRHGRGLGGECDCPWGEEGNFCKHCVAVALVYLHDREHGVEIPRRFDLRERLAGMGRDRLEELLVEVAERHRGARRYLEQVVS</sequence>
<dbReference type="PROSITE" id="PS50966">
    <property type="entry name" value="ZF_SWIM"/>
    <property type="match status" value="1"/>
</dbReference>
<organism evidence="3 4">
    <name type="scientific">Actinomadura rugatobispora</name>
    <dbReference type="NCBI Taxonomy" id="1994"/>
    <lineage>
        <taxon>Bacteria</taxon>
        <taxon>Bacillati</taxon>
        <taxon>Actinomycetota</taxon>
        <taxon>Actinomycetes</taxon>
        <taxon>Streptosporangiales</taxon>
        <taxon>Thermomonosporaceae</taxon>
        <taxon>Actinomadura</taxon>
    </lineage>
</organism>
<keyword evidence="4" id="KW-1185">Reference proteome</keyword>
<dbReference type="RefSeq" id="WP_378285263.1">
    <property type="nucleotide sequence ID" value="NZ_JBHSON010000043.1"/>
</dbReference>
<proteinExistence type="predicted"/>
<keyword evidence="1" id="KW-0479">Metal-binding</keyword>
<evidence type="ECO:0000313" key="3">
    <source>
        <dbReference type="EMBL" id="MFC5749535.1"/>
    </source>
</evidence>
<name>A0ABW1A8G4_9ACTN</name>
<evidence type="ECO:0000259" key="2">
    <source>
        <dbReference type="PROSITE" id="PS50966"/>
    </source>
</evidence>
<dbReference type="Pfam" id="PF04434">
    <property type="entry name" value="SWIM"/>
    <property type="match status" value="1"/>
</dbReference>
<keyword evidence="1" id="KW-0862">Zinc</keyword>
<accession>A0ABW1A8G4</accession>
<gene>
    <name evidence="3" type="ORF">ACFPZN_28265</name>
</gene>
<feature type="domain" description="SWIM-type" evidence="2">
    <location>
        <begin position="48"/>
        <end position="84"/>
    </location>
</feature>
<evidence type="ECO:0000256" key="1">
    <source>
        <dbReference type="PROSITE-ProRule" id="PRU00325"/>
    </source>
</evidence>
<dbReference type="Proteomes" id="UP001596074">
    <property type="component" value="Unassembled WGS sequence"/>
</dbReference>
<protein>
    <submittedName>
        <fullName evidence="3">SWIM zinc finger domain-containing protein</fullName>
    </submittedName>
</protein>
<comment type="caution">
    <text evidence="3">The sequence shown here is derived from an EMBL/GenBank/DDBJ whole genome shotgun (WGS) entry which is preliminary data.</text>
</comment>
<evidence type="ECO:0000313" key="4">
    <source>
        <dbReference type="Proteomes" id="UP001596074"/>
    </source>
</evidence>